<dbReference type="Proteomes" id="UP000326565">
    <property type="component" value="Unassembled WGS sequence"/>
</dbReference>
<gene>
    <name evidence="3" type="ORF">BDV29DRAFT_197380</name>
</gene>
<dbReference type="InterPro" id="IPR056632">
    <property type="entry name" value="DUF7730"/>
</dbReference>
<protein>
    <recommendedName>
        <fullName evidence="2">DUF7730 domain-containing protein</fullName>
    </recommendedName>
</protein>
<evidence type="ECO:0000256" key="1">
    <source>
        <dbReference type="SAM" id="MobiDB-lite"/>
    </source>
</evidence>
<dbReference type="OrthoDB" id="515692at2759"/>
<accession>A0A5N5WUJ8</accession>
<dbReference type="Pfam" id="PF24864">
    <property type="entry name" value="DUF7730"/>
    <property type="match status" value="1"/>
</dbReference>
<dbReference type="PANTHER" id="PTHR38790">
    <property type="entry name" value="2EXR DOMAIN-CONTAINING PROTEIN-RELATED"/>
    <property type="match status" value="1"/>
</dbReference>
<keyword evidence="4" id="KW-1185">Reference proteome</keyword>
<name>A0A5N5WUJ8_9EURO</name>
<dbReference type="EMBL" id="ML732273">
    <property type="protein sequence ID" value="KAB8071397.1"/>
    <property type="molecule type" value="Genomic_DNA"/>
</dbReference>
<dbReference type="AlphaFoldDB" id="A0A5N5WUJ8"/>
<sequence>MAPPKFVRRFFNHNRQQPQATPASPISPPTPAPAARSINSIPNWSRAVLESVGIDDSSCTLDGYRTHPKYLPALPSNYLCLLSKLIDPGPNNTLSPVDIHPQCQSPFFTRFPPEVRHLIYLHAFGNRRIHLDFDFNPELGQWIWWHRICHDDQHCPDGAFPCPEYAGAEDAMLNLTLGGWVQEGFEYKLDALNWLMCSRRGYQESLPTLYSSNTFVLTHGIDQLSRLSKAMPREHLTLMTSLSVEIDIYRACKGHPHVEPRFQSFYKGIFDIMLRDLPNVRDLRFSIAGFPSRSGRPIRWSDDEEWGWIAPWEELARSRNWRSLVIALPRAWSFYFEQVVERRSEVEQKRRYRLVVGVDDLPRGW</sequence>
<evidence type="ECO:0000313" key="4">
    <source>
        <dbReference type="Proteomes" id="UP000326565"/>
    </source>
</evidence>
<evidence type="ECO:0000259" key="2">
    <source>
        <dbReference type="Pfam" id="PF24864"/>
    </source>
</evidence>
<feature type="domain" description="DUF7730" evidence="2">
    <location>
        <begin position="100"/>
        <end position="261"/>
    </location>
</feature>
<feature type="region of interest" description="Disordered" evidence="1">
    <location>
        <begin position="13"/>
        <end position="35"/>
    </location>
</feature>
<proteinExistence type="predicted"/>
<dbReference type="PANTHER" id="PTHR38790:SF4">
    <property type="entry name" value="2EXR DOMAIN-CONTAINING PROTEIN"/>
    <property type="match status" value="1"/>
</dbReference>
<evidence type="ECO:0000313" key="3">
    <source>
        <dbReference type="EMBL" id="KAB8071397.1"/>
    </source>
</evidence>
<organism evidence="3 4">
    <name type="scientific">Aspergillus leporis</name>
    <dbReference type="NCBI Taxonomy" id="41062"/>
    <lineage>
        <taxon>Eukaryota</taxon>
        <taxon>Fungi</taxon>
        <taxon>Dikarya</taxon>
        <taxon>Ascomycota</taxon>
        <taxon>Pezizomycotina</taxon>
        <taxon>Eurotiomycetes</taxon>
        <taxon>Eurotiomycetidae</taxon>
        <taxon>Eurotiales</taxon>
        <taxon>Aspergillaceae</taxon>
        <taxon>Aspergillus</taxon>
        <taxon>Aspergillus subgen. Circumdati</taxon>
    </lineage>
</organism>
<reference evidence="3 4" key="1">
    <citation type="submission" date="2019-04" db="EMBL/GenBank/DDBJ databases">
        <title>Friends and foes A comparative genomics study of 23 Aspergillus species from section Flavi.</title>
        <authorList>
            <consortium name="DOE Joint Genome Institute"/>
            <person name="Kjaerbolling I."/>
            <person name="Vesth T."/>
            <person name="Frisvad J.C."/>
            <person name="Nybo J.L."/>
            <person name="Theobald S."/>
            <person name="Kildgaard S."/>
            <person name="Isbrandt T."/>
            <person name="Kuo A."/>
            <person name="Sato A."/>
            <person name="Lyhne E.K."/>
            <person name="Kogle M.E."/>
            <person name="Wiebenga A."/>
            <person name="Kun R.S."/>
            <person name="Lubbers R.J."/>
            <person name="Makela M.R."/>
            <person name="Barry K."/>
            <person name="Chovatia M."/>
            <person name="Clum A."/>
            <person name="Daum C."/>
            <person name="Haridas S."/>
            <person name="He G."/>
            <person name="LaButti K."/>
            <person name="Lipzen A."/>
            <person name="Mondo S."/>
            <person name="Riley R."/>
            <person name="Salamov A."/>
            <person name="Simmons B.A."/>
            <person name="Magnuson J.K."/>
            <person name="Henrissat B."/>
            <person name="Mortensen U.H."/>
            <person name="Larsen T.O."/>
            <person name="Devries R.P."/>
            <person name="Grigoriev I.V."/>
            <person name="Machida M."/>
            <person name="Baker S.E."/>
            <person name="Andersen M.R."/>
        </authorList>
    </citation>
    <scope>NUCLEOTIDE SEQUENCE [LARGE SCALE GENOMIC DNA]</scope>
    <source>
        <strain evidence="3 4">CBS 151.66</strain>
    </source>
</reference>